<gene>
    <name evidence="1" type="ORF">OG367_08195</name>
</gene>
<dbReference type="EMBL" id="CP109491">
    <property type="protein sequence ID" value="WUX36217.1"/>
    <property type="molecule type" value="Genomic_DNA"/>
</dbReference>
<dbReference type="Proteomes" id="UP001431926">
    <property type="component" value="Chromosome"/>
</dbReference>
<evidence type="ECO:0000313" key="2">
    <source>
        <dbReference type="Proteomes" id="UP001431926"/>
    </source>
</evidence>
<proteinExistence type="predicted"/>
<evidence type="ECO:0008006" key="3">
    <source>
        <dbReference type="Google" id="ProtNLM"/>
    </source>
</evidence>
<dbReference type="InterPro" id="IPR011990">
    <property type="entry name" value="TPR-like_helical_dom_sf"/>
</dbReference>
<organism evidence="1 2">
    <name type="scientific">Streptomyces anulatus</name>
    <name type="common">Streptomyces chrysomallus</name>
    <dbReference type="NCBI Taxonomy" id="1892"/>
    <lineage>
        <taxon>Bacteria</taxon>
        <taxon>Bacillati</taxon>
        <taxon>Actinomycetota</taxon>
        <taxon>Actinomycetes</taxon>
        <taxon>Kitasatosporales</taxon>
        <taxon>Streptomycetaceae</taxon>
        <taxon>Streptomyces</taxon>
    </lineage>
</organism>
<keyword evidence="2" id="KW-1185">Reference proteome</keyword>
<dbReference type="SUPFAM" id="SSF48452">
    <property type="entry name" value="TPR-like"/>
    <property type="match status" value="1"/>
</dbReference>
<sequence length="346" mass="37909">MPVVTPVPLIEQSAAAIPLLAGGDQDPPPWLAQTTTDVASSADWKIAEDEVELLRQAADDMDAQDQQFGGNRLWRPTRAHLLWVHHMIDRGIYDEPLGQQLHALAGKFTTSLGWFSYDAGHHTKARQYFSEALNAAMLTGDDVLSSRTLSNMARQAVDLNKGREAIRFARLAQTHAGMWSAPTRVTALLSIREAQGHARVGDAFNCESAIKRAWKEWELGTDDRDPDWTTFLNQAELVCLEGMCRLDLGQTARAQRLLAQSEKLQDVAHSRNRGMCLGRLATAAIGAGDIDHSVDAARKAIGLIRTAGLSSARAVQQLKIVHDGLAPRYRARGVGDLLEEIRAVVA</sequence>
<accession>A0ABZ1ZF27</accession>
<protein>
    <recommendedName>
        <fullName evidence="3">XRE family transcriptional regulator</fullName>
    </recommendedName>
</protein>
<evidence type="ECO:0000313" key="1">
    <source>
        <dbReference type="EMBL" id="WUX36217.1"/>
    </source>
</evidence>
<name>A0ABZ1ZF27_STRAQ</name>
<dbReference type="Gene3D" id="1.25.40.10">
    <property type="entry name" value="Tetratricopeptide repeat domain"/>
    <property type="match status" value="1"/>
</dbReference>
<dbReference type="RefSeq" id="WP_097955020.1">
    <property type="nucleotide sequence ID" value="NZ_CP109490.1"/>
</dbReference>
<reference evidence="1" key="1">
    <citation type="submission" date="2022-10" db="EMBL/GenBank/DDBJ databases">
        <title>The complete genomes of actinobacterial strains from the NBC collection.</title>
        <authorList>
            <person name="Joergensen T.S."/>
            <person name="Alvarez Arevalo M."/>
            <person name="Sterndorff E.B."/>
            <person name="Faurdal D."/>
            <person name="Vuksanovic O."/>
            <person name="Mourched A.-S."/>
            <person name="Charusanti P."/>
            <person name="Shaw S."/>
            <person name="Blin K."/>
            <person name="Weber T."/>
        </authorList>
    </citation>
    <scope>NUCLEOTIDE SEQUENCE</scope>
    <source>
        <strain evidence="1">NBC_01436</strain>
    </source>
</reference>